<dbReference type="Proteomes" id="UP001497623">
    <property type="component" value="Unassembled WGS sequence"/>
</dbReference>
<feature type="chain" id="PRO_5043584647" description="Fibronectin type-III domain-containing protein" evidence="1">
    <location>
        <begin position="20"/>
        <end position="392"/>
    </location>
</feature>
<proteinExistence type="predicted"/>
<reference evidence="2 3" key="1">
    <citation type="submission" date="2024-05" db="EMBL/GenBank/DDBJ databases">
        <authorList>
            <person name="Wallberg A."/>
        </authorList>
    </citation>
    <scope>NUCLEOTIDE SEQUENCE [LARGE SCALE GENOMIC DNA]</scope>
</reference>
<evidence type="ECO:0000313" key="2">
    <source>
        <dbReference type="EMBL" id="CAL4181688.1"/>
    </source>
</evidence>
<comment type="caution">
    <text evidence="2">The sequence shown here is derived from an EMBL/GenBank/DDBJ whole genome shotgun (WGS) entry which is preliminary data.</text>
</comment>
<protein>
    <recommendedName>
        <fullName evidence="4">Fibronectin type-III domain-containing protein</fullName>
    </recommendedName>
</protein>
<name>A0AAV2SBP7_MEGNR</name>
<organism evidence="2 3">
    <name type="scientific">Meganyctiphanes norvegica</name>
    <name type="common">Northern krill</name>
    <name type="synonym">Thysanopoda norvegica</name>
    <dbReference type="NCBI Taxonomy" id="48144"/>
    <lineage>
        <taxon>Eukaryota</taxon>
        <taxon>Metazoa</taxon>
        <taxon>Ecdysozoa</taxon>
        <taxon>Arthropoda</taxon>
        <taxon>Crustacea</taxon>
        <taxon>Multicrustacea</taxon>
        <taxon>Malacostraca</taxon>
        <taxon>Eumalacostraca</taxon>
        <taxon>Eucarida</taxon>
        <taxon>Euphausiacea</taxon>
        <taxon>Euphausiidae</taxon>
        <taxon>Meganyctiphanes</taxon>
    </lineage>
</organism>
<evidence type="ECO:0000313" key="3">
    <source>
        <dbReference type="Proteomes" id="UP001497623"/>
    </source>
</evidence>
<dbReference type="EMBL" id="CAXKWB010059211">
    <property type="protein sequence ID" value="CAL4181688.1"/>
    <property type="molecule type" value="Genomic_DNA"/>
</dbReference>
<keyword evidence="3" id="KW-1185">Reference proteome</keyword>
<feature type="non-terminal residue" evidence="2">
    <location>
        <position position="392"/>
    </location>
</feature>
<gene>
    <name evidence="2" type="ORF">MNOR_LOCUS35447</name>
</gene>
<evidence type="ECO:0000256" key="1">
    <source>
        <dbReference type="SAM" id="SignalP"/>
    </source>
</evidence>
<evidence type="ECO:0008006" key="4">
    <source>
        <dbReference type="Google" id="ProtNLM"/>
    </source>
</evidence>
<dbReference type="AlphaFoldDB" id="A0AAV2SBP7"/>
<feature type="signal peptide" evidence="1">
    <location>
        <begin position="1"/>
        <end position="19"/>
    </location>
</feature>
<sequence>MGKLIFLIAMISHVNVGNGISLHQKSSVPVLAVTPSSNSIQLSWEKLSSWSSSSQFMVSISIPDSVINIDFHCEEGPGTKCVLDTEDFSDLPACTPAAITIEASGVVSGPHITTTLSPDPLQLSVSTQERNLYIDWELPTTCEKSSKLIIKARDVILYENVFNVPENSFVYELRDEVSTCDVVEVVVRTVTSDGESRGLKNTFLYAEIKELDVKRTTSSTLNFKWEQPPCVSKTEVSWYDTFYSPSHLIGRDEVAATSYQIPTEDDQNMMLCLKPKGRFNDQWLEGGEGCIHMKDLSGAQDLPDVLVTPHITSVDVSFLRLYPWNGDVKDFNLTIHQGTDNKGTQLCSSPFHCAVLGCKINSEDYCDPLPICTDVFVEVSVNDEDSSESSTT</sequence>
<accession>A0AAV2SBP7</accession>
<keyword evidence="1" id="KW-0732">Signal</keyword>